<dbReference type="PROSITE" id="PS50127">
    <property type="entry name" value="UBC_2"/>
    <property type="match status" value="1"/>
</dbReference>
<evidence type="ECO:0000256" key="5">
    <source>
        <dbReference type="ARBA" id="ARBA00042179"/>
    </source>
</evidence>
<comment type="similarity">
    <text evidence="8">Belongs to the ubiquitin-conjugating enzyme family.</text>
</comment>
<dbReference type="InterPro" id="IPR000608">
    <property type="entry name" value="UBC"/>
</dbReference>
<organism evidence="10 11">
    <name type="scientific">Aspergillus indologenus CBS 114.80</name>
    <dbReference type="NCBI Taxonomy" id="1450541"/>
    <lineage>
        <taxon>Eukaryota</taxon>
        <taxon>Fungi</taxon>
        <taxon>Dikarya</taxon>
        <taxon>Ascomycota</taxon>
        <taxon>Pezizomycotina</taxon>
        <taxon>Eurotiomycetes</taxon>
        <taxon>Eurotiomycetidae</taxon>
        <taxon>Eurotiales</taxon>
        <taxon>Aspergillaceae</taxon>
        <taxon>Aspergillus</taxon>
        <taxon>Aspergillus subgen. Circumdati</taxon>
    </lineage>
</organism>
<evidence type="ECO:0000256" key="7">
    <source>
        <dbReference type="PROSITE-ProRule" id="PRU10133"/>
    </source>
</evidence>
<dbReference type="Pfam" id="PF00179">
    <property type="entry name" value="UQ_con"/>
    <property type="match status" value="1"/>
</dbReference>
<sequence>MEEVHRKDFVAITRALTTQSASLPPDPYRRVRAELLAAVKDGPHSPPQCPFVSFAPAAQNDLLNMIGTIAGSEGTPYEGGLFQISLSIPLSYPSQPPDCRFATKIWHPNVGHDGRICLNILDEDWSKALSIRTILISVAALLGSPGQFMEEEGGTSSPLRPEAAEMWLENSAEFEKTAQEWTRRYAMSVQTED</sequence>
<dbReference type="InterPro" id="IPR050113">
    <property type="entry name" value="Ub_conjugating_enzyme"/>
</dbReference>
<reference evidence="10 11" key="1">
    <citation type="submission" date="2018-02" db="EMBL/GenBank/DDBJ databases">
        <title>The genomes of Aspergillus section Nigri reveals drivers in fungal speciation.</title>
        <authorList>
            <consortium name="DOE Joint Genome Institute"/>
            <person name="Vesth T.C."/>
            <person name="Nybo J."/>
            <person name="Theobald S."/>
            <person name="Brandl J."/>
            <person name="Frisvad J.C."/>
            <person name="Nielsen K.F."/>
            <person name="Lyhne E.K."/>
            <person name="Kogle M.E."/>
            <person name="Kuo A."/>
            <person name="Riley R."/>
            <person name="Clum A."/>
            <person name="Nolan M."/>
            <person name="Lipzen A."/>
            <person name="Salamov A."/>
            <person name="Henrissat B."/>
            <person name="Wiebenga A."/>
            <person name="De vries R.P."/>
            <person name="Grigoriev I.V."/>
            <person name="Mortensen U.H."/>
            <person name="Andersen M.R."/>
            <person name="Baker S.E."/>
        </authorList>
    </citation>
    <scope>NUCLEOTIDE SEQUENCE [LARGE SCALE GENOMIC DNA]</scope>
    <source>
        <strain evidence="10 11">CBS 114.80</strain>
    </source>
</reference>
<keyword evidence="8" id="KW-0067">ATP-binding</keyword>
<dbReference type="GO" id="GO:0016740">
    <property type="term" value="F:transferase activity"/>
    <property type="evidence" value="ECO:0007669"/>
    <property type="project" value="UniProtKB-KW"/>
</dbReference>
<keyword evidence="8" id="KW-0547">Nucleotide-binding</keyword>
<evidence type="ECO:0000256" key="6">
    <source>
        <dbReference type="ARBA" id="ARBA00042190"/>
    </source>
</evidence>
<protein>
    <recommendedName>
        <fullName evidence="3">Ubiquitin-conjugating enzyme E2 2</fullName>
    </recommendedName>
    <alternativeName>
        <fullName evidence="5">E2 ubiquitin-conjugating enzyme 2</fullName>
    </alternativeName>
    <alternativeName>
        <fullName evidence="6">Ubiquitin carrier protein UBC2</fullName>
    </alternativeName>
    <alternativeName>
        <fullName evidence="4">Ubiquitin-protein ligase UBC2</fullName>
    </alternativeName>
</protein>
<evidence type="ECO:0000256" key="2">
    <source>
        <dbReference type="ARBA" id="ARBA00022786"/>
    </source>
</evidence>
<dbReference type="PANTHER" id="PTHR24067">
    <property type="entry name" value="UBIQUITIN-CONJUGATING ENZYME E2"/>
    <property type="match status" value="1"/>
</dbReference>
<feature type="domain" description="UBC core" evidence="9">
    <location>
        <begin position="26"/>
        <end position="187"/>
    </location>
</feature>
<dbReference type="EMBL" id="KZ825557">
    <property type="protein sequence ID" value="PYI28011.1"/>
    <property type="molecule type" value="Genomic_DNA"/>
</dbReference>
<dbReference type="Gene3D" id="3.10.110.10">
    <property type="entry name" value="Ubiquitin Conjugating Enzyme"/>
    <property type="match status" value="1"/>
</dbReference>
<evidence type="ECO:0000256" key="3">
    <source>
        <dbReference type="ARBA" id="ARBA00039884"/>
    </source>
</evidence>
<dbReference type="InterPro" id="IPR016135">
    <property type="entry name" value="UBQ-conjugating_enzyme/RWD"/>
</dbReference>
<dbReference type="CDD" id="cd23826">
    <property type="entry name" value="UEV_Morgue-like"/>
    <property type="match status" value="1"/>
</dbReference>
<dbReference type="AlphaFoldDB" id="A0A2V5HW21"/>
<keyword evidence="1" id="KW-0808">Transferase</keyword>
<gene>
    <name evidence="10" type="ORF">BP00DRAFT_428824</name>
</gene>
<dbReference type="SUPFAM" id="SSF54495">
    <property type="entry name" value="UBC-like"/>
    <property type="match status" value="1"/>
</dbReference>
<proteinExistence type="inferred from homology"/>
<dbReference type="InterPro" id="IPR023313">
    <property type="entry name" value="UBQ-conjugating_AS"/>
</dbReference>
<keyword evidence="11" id="KW-1185">Reference proteome</keyword>
<evidence type="ECO:0000256" key="4">
    <source>
        <dbReference type="ARBA" id="ARBA00041569"/>
    </source>
</evidence>
<dbReference type="Proteomes" id="UP000248817">
    <property type="component" value="Unassembled WGS sequence"/>
</dbReference>
<keyword evidence="2 8" id="KW-0833">Ubl conjugation pathway</keyword>
<evidence type="ECO:0000256" key="8">
    <source>
        <dbReference type="RuleBase" id="RU362109"/>
    </source>
</evidence>
<dbReference type="GO" id="GO:0005524">
    <property type="term" value="F:ATP binding"/>
    <property type="evidence" value="ECO:0007669"/>
    <property type="project" value="UniProtKB-UniRule"/>
</dbReference>
<feature type="active site" description="Glycyl thioester intermediate" evidence="7">
    <location>
        <position position="117"/>
    </location>
</feature>
<accession>A0A2V5HW21</accession>
<dbReference type="SMART" id="SM00212">
    <property type="entry name" value="UBCc"/>
    <property type="match status" value="1"/>
</dbReference>
<evidence type="ECO:0000313" key="11">
    <source>
        <dbReference type="Proteomes" id="UP000248817"/>
    </source>
</evidence>
<evidence type="ECO:0000259" key="9">
    <source>
        <dbReference type="PROSITE" id="PS50127"/>
    </source>
</evidence>
<evidence type="ECO:0000256" key="1">
    <source>
        <dbReference type="ARBA" id="ARBA00022679"/>
    </source>
</evidence>
<name>A0A2V5HW21_9EURO</name>
<dbReference type="PROSITE" id="PS00183">
    <property type="entry name" value="UBC_1"/>
    <property type="match status" value="1"/>
</dbReference>
<evidence type="ECO:0000313" key="10">
    <source>
        <dbReference type="EMBL" id="PYI28011.1"/>
    </source>
</evidence>